<accession>A0A372IJQ2</accession>
<evidence type="ECO:0000313" key="3">
    <source>
        <dbReference type="Proteomes" id="UP000264702"/>
    </source>
</evidence>
<evidence type="ECO:0000256" key="1">
    <source>
        <dbReference type="ARBA" id="ARBA00022649"/>
    </source>
</evidence>
<dbReference type="Pfam" id="PF05016">
    <property type="entry name" value="ParE_toxin"/>
    <property type="match status" value="1"/>
</dbReference>
<evidence type="ECO:0000313" key="2">
    <source>
        <dbReference type="EMBL" id="RFU15137.1"/>
    </source>
</evidence>
<dbReference type="OrthoDB" id="9809155at2"/>
<organism evidence="2 3">
    <name type="scientific">Paracidobacterium acidisoli</name>
    <dbReference type="NCBI Taxonomy" id="2303751"/>
    <lineage>
        <taxon>Bacteria</taxon>
        <taxon>Pseudomonadati</taxon>
        <taxon>Acidobacteriota</taxon>
        <taxon>Terriglobia</taxon>
        <taxon>Terriglobales</taxon>
        <taxon>Acidobacteriaceae</taxon>
        <taxon>Paracidobacterium</taxon>
    </lineage>
</organism>
<name>A0A372IJQ2_9BACT</name>
<keyword evidence="3" id="KW-1185">Reference proteome</keyword>
<dbReference type="AlphaFoldDB" id="A0A372IJQ2"/>
<dbReference type="Gene3D" id="3.30.2310.20">
    <property type="entry name" value="RelE-like"/>
    <property type="match status" value="1"/>
</dbReference>
<gene>
    <name evidence="2" type="ORF">D0Y96_18535</name>
</gene>
<reference evidence="2 3" key="1">
    <citation type="submission" date="2018-08" db="EMBL/GenBank/DDBJ databases">
        <title>Acidipila sp. 4G-K13, an acidobacterium isolated from forest soil.</title>
        <authorList>
            <person name="Gao Z.-H."/>
            <person name="Qiu L.-H."/>
        </authorList>
    </citation>
    <scope>NUCLEOTIDE SEQUENCE [LARGE SCALE GENOMIC DNA]</scope>
    <source>
        <strain evidence="2 3">4G-K13</strain>
    </source>
</reference>
<dbReference type="RefSeq" id="WP_117302983.1">
    <property type="nucleotide sequence ID" value="NZ_QVQT02000007.1"/>
</dbReference>
<dbReference type="InterPro" id="IPR007712">
    <property type="entry name" value="RelE/ParE_toxin"/>
</dbReference>
<sequence length="99" mass="11571">MPGKTLEFHPAALEELKSALSWYRERSVIAANRLAAEIDRCIALVSASPQRWPLRADGTRRFILSHFPFAVVYRETETTIQILAFAHRYRRPGYWRNRV</sequence>
<proteinExistence type="predicted"/>
<dbReference type="InterPro" id="IPR035093">
    <property type="entry name" value="RelE/ParE_toxin_dom_sf"/>
</dbReference>
<dbReference type="Proteomes" id="UP000264702">
    <property type="component" value="Unassembled WGS sequence"/>
</dbReference>
<keyword evidence="1" id="KW-1277">Toxin-antitoxin system</keyword>
<dbReference type="EMBL" id="QVQT01000007">
    <property type="protein sequence ID" value="RFU15137.1"/>
    <property type="molecule type" value="Genomic_DNA"/>
</dbReference>
<comment type="caution">
    <text evidence="2">The sequence shown here is derived from an EMBL/GenBank/DDBJ whole genome shotgun (WGS) entry which is preliminary data.</text>
</comment>
<protein>
    <submittedName>
        <fullName evidence="2">Type II toxin-antitoxin system RelE/ParE family toxin</fullName>
    </submittedName>
</protein>